<evidence type="ECO:0000313" key="3">
    <source>
        <dbReference type="Proteomes" id="UP000016936"/>
    </source>
</evidence>
<dbReference type="EMBL" id="KB445569">
    <property type="protein sequence ID" value="EMD97235.1"/>
    <property type="molecule type" value="Genomic_DNA"/>
</dbReference>
<evidence type="ECO:0000256" key="1">
    <source>
        <dbReference type="SAM" id="MobiDB-lite"/>
    </source>
</evidence>
<dbReference type="AlphaFoldDB" id="M2TIH3"/>
<reference evidence="3" key="2">
    <citation type="journal article" date="2013" name="PLoS Genet.">
        <title>Comparative genome structure, secondary metabolite, and effector coding capacity across Cochliobolus pathogens.</title>
        <authorList>
            <person name="Condon B.J."/>
            <person name="Leng Y."/>
            <person name="Wu D."/>
            <person name="Bushley K.E."/>
            <person name="Ohm R.A."/>
            <person name="Otillar R."/>
            <person name="Martin J."/>
            <person name="Schackwitz W."/>
            <person name="Grimwood J."/>
            <person name="MohdZainudin N."/>
            <person name="Xue C."/>
            <person name="Wang R."/>
            <person name="Manning V.A."/>
            <person name="Dhillon B."/>
            <person name="Tu Z.J."/>
            <person name="Steffenson B.J."/>
            <person name="Salamov A."/>
            <person name="Sun H."/>
            <person name="Lowry S."/>
            <person name="LaButti K."/>
            <person name="Han J."/>
            <person name="Copeland A."/>
            <person name="Lindquist E."/>
            <person name="Barry K."/>
            <person name="Schmutz J."/>
            <person name="Baker S.E."/>
            <person name="Ciuffetti L.M."/>
            <person name="Grigoriev I.V."/>
            <person name="Zhong S."/>
            <person name="Turgeon B.G."/>
        </authorList>
    </citation>
    <scope>NUCLEOTIDE SEQUENCE [LARGE SCALE GENOMIC DNA]</scope>
    <source>
        <strain evidence="3">C5 / ATCC 48332 / race O</strain>
    </source>
</reference>
<name>M2TIH3_COCH5</name>
<reference evidence="2 3" key="1">
    <citation type="journal article" date="2012" name="PLoS Pathog.">
        <title>Diverse lifestyles and strategies of plant pathogenesis encoded in the genomes of eighteen Dothideomycetes fungi.</title>
        <authorList>
            <person name="Ohm R.A."/>
            <person name="Feau N."/>
            <person name="Henrissat B."/>
            <person name="Schoch C.L."/>
            <person name="Horwitz B.A."/>
            <person name="Barry K.W."/>
            <person name="Condon B.J."/>
            <person name="Copeland A.C."/>
            <person name="Dhillon B."/>
            <person name="Glaser F."/>
            <person name="Hesse C.N."/>
            <person name="Kosti I."/>
            <person name="LaButti K."/>
            <person name="Lindquist E.A."/>
            <person name="Lucas S."/>
            <person name="Salamov A.A."/>
            <person name="Bradshaw R.E."/>
            <person name="Ciuffetti L."/>
            <person name="Hamelin R.C."/>
            <person name="Kema G.H.J."/>
            <person name="Lawrence C."/>
            <person name="Scott J.A."/>
            <person name="Spatafora J.W."/>
            <person name="Turgeon B.G."/>
            <person name="de Wit P.J.G.M."/>
            <person name="Zhong S."/>
            <person name="Goodwin S.B."/>
            <person name="Grigoriev I.V."/>
        </authorList>
    </citation>
    <scope>NUCLEOTIDE SEQUENCE [LARGE SCALE GENOMIC DNA]</scope>
    <source>
        <strain evidence="3">C5 / ATCC 48332 / race O</strain>
    </source>
</reference>
<keyword evidence="3" id="KW-1185">Reference proteome</keyword>
<dbReference type="OMA" id="YNTIFFA"/>
<protein>
    <submittedName>
        <fullName evidence="2">Uncharacterized protein</fullName>
    </submittedName>
</protein>
<proteinExistence type="predicted"/>
<evidence type="ECO:0000313" key="2">
    <source>
        <dbReference type="EMBL" id="EMD97235.1"/>
    </source>
</evidence>
<dbReference type="InterPro" id="IPR038883">
    <property type="entry name" value="AN11006-like"/>
</dbReference>
<gene>
    <name evidence="2" type="ORF">COCHEDRAFT_1209093</name>
</gene>
<dbReference type="PANTHER" id="PTHR42085">
    <property type="entry name" value="F-BOX DOMAIN-CONTAINING PROTEIN"/>
    <property type="match status" value="1"/>
</dbReference>
<accession>M2TIH3</accession>
<dbReference type="PANTHER" id="PTHR42085:SF1">
    <property type="entry name" value="F-BOX DOMAIN-CONTAINING PROTEIN"/>
    <property type="match status" value="1"/>
</dbReference>
<sequence>MSRNFLDLPAEMRSLICEYALTENHGLCYETSGGIGRLRVRDRGEFERSEGDDNSETDALDNVSNHEVKEEVPVPQVFPVNQLQLVCQQLYRETTGLEMRYNTIFFANGEDNGTRAPQQCAEFLRRLPAKQAKHMRIKVLNTENICNQNTQAISDLVLFCKHYPDSRLDIHFETIYCSPWQYLTGAMFVDIIFDKDMLSICDLKLNELVVLPSQANSSSNSDILIGWSFIETPDNLRLFPSFESFNEDYFRESTEILAEGVSFSVDEYVAWAKNWHQHGA</sequence>
<dbReference type="HOGENOM" id="CLU_894766_0_0_1"/>
<organism evidence="2 3">
    <name type="scientific">Cochliobolus heterostrophus (strain C5 / ATCC 48332 / race O)</name>
    <name type="common">Southern corn leaf blight fungus</name>
    <name type="synonym">Bipolaris maydis</name>
    <dbReference type="NCBI Taxonomy" id="701091"/>
    <lineage>
        <taxon>Eukaryota</taxon>
        <taxon>Fungi</taxon>
        <taxon>Dikarya</taxon>
        <taxon>Ascomycota</taxon>
        <taxon>Pezizomycotina</taxon>
        <taxon>Dothideomycetes</taxon>
        <taxon>Pleosporomycetidae</taxon>
        <taxon>Pleosporales</taxon>
        <taxon>Pleosporineae</taxon>
        <taxon>Pleosporaceae</taxon>
        <taxon>Bipolaris</taxon>
    </lineage>
</organism>
<dbReference type="Proteomes" id="UP000016936">
    <property type="component" value="Unassembled WGS sequence"/>
</dbReference>
<feature type="region of interest" description="Disordered" evidence="1">
    <location>
        <begin position="46"/>
        <end position="66"/>
    </location>
</feature>
<dbReference type="OrthoDB" id="3800235at2759"/>